<name>A0A843BF50_9BURK</name>
<keyword evidence="3" id="KW-1185">Reference proteome</keyword>
<dbReference type="RefSeq" id="WP_198461835.1">
    <property type="nucleotide sequence ID" value="NZ_JABBCQ020000019.1"/>
</dbReference>
<gene>
    <name evidence="2" type="ORF">HF327_018765</name>
</gene>
<dbReference type="EMBL" id="JABBCQ020000019">
    <property type="protein sequence ID" value="MBI1626527.1"/>
    <property type="molecule type" value="Genomic_DNA"/>
</dbReference>
<reference evidence="2" key="1">
    <citation type="submission" date="2020-12" db="EMBL/GenBank/DDBJ databases">
        <title>Comamonas sp. nov., isolated from stream water.</title>
        <authorList>
            <person name="Park K.-H."/>
        </authorList>
    </citation>
    <scope>NUCLEOTIDE SEQUENCE</scope>
    <source>
        <strain evidence="2">EJ-4</strain>
    </source>
</reference>
<keyword evidence="1" id="KW-1133">Transmembrane helix</keyword>
<keyword evidence="1" id="KW-0472">Membrane</keyword>
<keyword evidence="1" id="KW-0812">Transmembrane</keyword>
<accession>A0A843BF50</accession>
<organism evidence="2 3">
    <name type="scientific">Comamonas suwonensis</name>
    <dbReference type="NCBI Taxonomy" id="2606214"/>
    <lineage>
        <taxon>Bacteria</taxon>
        <taxon>Pseudomonadati</taxon>
        <taxon>Pseudomonadota</taxon>
        <taxon>Betaproteobacteria</taxon>
        <taxon>Burkholderiales</taxon>
        <taxon>Comamonadaceae</taxon>
        <taxon>Comamonas</taxon>
    </lineage>
</organism>
<feature type="transmembrane region" description="Helical" evidence="1">
    <location>
        <begin position="27"/>
        <end position="46"/>
    </location>
</feature>
<evidence type="ECO:0000313" key="2">
    <source>
        <dbReference type="EMBL" id="MBI1626527.1"/>
    </source>
</evidence>
<dbReference type="AlphaFoldDB" id="A0A843BF50"/>
<sequence>MFMILFILFFAIPTALFFVGAVVLQSFHLFFGGLIMALAAAIFFVVTKVGAKKRNQEQVH</sequence>
<evidence type="ECO:0000256" key="1">
    <source>
        <dbReference type="SAM" id="Phobius"/>
    </source>
</evidence>
<dbReference type="Proteomes" id="UP000530032">
    <property type="component" value="Unassembled WGS sequence"/>
</dbReference>
<comment type="caution">
    <text evidence="2">The sequence shown here is derived from an EMBL/GenBank/DDBJ whole genome shotgun (WGS) entry which is preliminary data.</text>
</comment>
<protein>
    <submittedName>
        <fullName evidence="2">Uncharacterized protein</fullName>
    </submittedName>
</protein>
<proteinExistence type="predicted"/>
<evidence type="ECO:0000313" key="3">
    <source>
        <dbReference type="Proteomes" id="UP000530032"/>
    </source>
</evidence>